<dbReference type="InterPro" id="IPR050425">
    <property type="entry name" value="NAD(P)_dehydrat-like"/>
</dbReference>
<dbReference type="Proteomes" id="UP000315364">
    <property type="component" value="Chromosome"/>
</dbReference>
<dbReference type="EMBL" id="CP042304">
    <property type="protein sequence ID" value="QDZ10444.1"/>
    <property type="molecule type" value="Genomic_DNA"/>
</dbReference>
<sequence length="346" mass="37023">MQTGQVLVTGANGFVGKWTVLELLRAGFSVRGTVRSEGRAEAVRQAVAGQLGEAALSRLDFVRLDLMQDKGWAEAMEGIDAVAHVAAQILAEEPRDMQVVIGPALEGTERVLRFAVAADIRRVVMTSSIATVGYGHGHTSGKRGYSEADFTDLDAMKFTWAYCVGKTRAEQAAWAYARSEGLLLTTIHPGAILGPALDADASISLQMVSGLLEGSTPAMPSNGFSVVDVRDVAAMHVAALQQPETAGQRYLATASYLPFPEVADILRRAYPDWTITSKHVPDWIIKLLARFGGPARQIINDIGNEKHFDGSKGALLLGRPYISAEDAVLSAAESLIRLGLLKPRGA</sequence>
<proteinExistence type="inferred from homology"/>
<dbReference type="RefSeq" id="WP_146289240.1">
    <property type="nucleotide sequence ID" value="NZ_CP042304.1"/>
</dbReference>
<feature type="domain" description="NAD-dependent epimerase/dehydratase" evidence="3">
    <location>
        <begin position="6"/>
        <end position="247"/>
    </location>
</feature>
<evidence type="ECO:0000313" key="5">
    <source>
        <dbReference type="Proteomes" id="UP000315364"/>
    </source>
</evidence>
<evidence type="ECO:0000259" key="3">
    <source>
        <dbReference type="Pfam" id="PF01370"/>
    </source>
</evidence>
<accession>A0A5B8LS22</accession>
<dbReference type="SUPFAM" id="SSF51735">
    <property type="entry name" value="NAD(P)-binding Rossmann-fold domains"/>
    <property type="match status" value="1"/>
</dbReference>
<reference evidence="4 5" key="1">
    <citation type="submission" date="2019-07" db="EMBL/GenBank/DDBJ databases">
        <title>Full genome sequence of Devosia sp. Gsoil 520.</title>
        <authorList>
            <person name="Im W.-T."/>
        </authorList>
    </citation>
    <scope>NUCLEOTIDE SEQUENCE [LARGE SCALE GENOMIC DNA]</scope>
    <source>
        <strain evidence="4 5">Gsoil 520</strain>
    </source>
</reference>
<protein>
    <submittedName>
        <fullName evidence="4">NAD-dependent epimerase/dehydratase family protein</fullName>
    </submittedName>
</protein>
<dbReference type="Pfam" id="PF01370">
    <property type="entry name" value="Epimerase"/>
    <property type="match status" value="1"/>
</dbReference>
<gene>
    <name evidence="4" type="ORF">FPZ08_06600</name>
</gene>
<evidence type="ECO:0000256" key="1">
    <source>
        <dbReference type="ARBA" id="ARBA00023002"/>
    </source>
</evidence>
<dbReference type="PANTHER" id="PTHR10366:SF564">
    <property type="entry name" value="STEROL-4-ALPHA-CARBOXYLATE 3-DEHYDROGENASE, DECARBOXYLATING"/>
    <property type="match status" value="1"/>
</dbReference>
<dbReference type="OrthoDB" id="9778052at2"/>
<dbReference type="InterPro" id="IPR036291">
    <property type="entry name" value="NAD(P)-bd_dom_sf"/>
</dbReference>
<dbReference type="PANTHER" id="PTHR10366">
    <property type="entry name" value="NAD DEPENDENT EPIMERASE/DEHYDRATASE"/>
    <property type="match status" value="1"/>
</dbReference>
<evidence type="ECO:0000256" key="2">
    <source>
        <dbReference type="ARBA" id="ARBA00023445"/>
    </source>
</evidence>
<name>A0A5B8LS22_9HYPH</name>
<comment type="similarity">
    <text evidence="2">Belongs to the NAD(P)-dependent epimerase/dehydratase family. Dihydroflavonol-4-reductase subfamily.</text>
</comment>
<evidence type="ECO:0000313" key="4">
    <source>
        <dbReference type="EMBL" id="QDZ10444.1"/>
    </source>
</evidence>
<dbReference type="AlphaFoldDB" id="A0A5B8LS22"/>
<keyword evidence="1" id="KW-0560">Oxidoreductase</keyword>
<dbReference type="KEGG" id="dea:FPZ08_06600"/>
<dbReference type="Gene3D" id="3.40.50.720">
    <property type="entry name" value="NAD(P)-binding Rossmann-like Domain"/>
    <property type="match status" value="1"/>
</dbReference>
<organism evidence="4 5">
    <name type="scientific">Devosia ginsengisoli</name>
    <dbReference type="NCBI Taxonomy" id="400770"/>
    <lineage>
        <taxon>Bacteria</taxon>
        <taxon>Pseudomonadati</taxon>
        <taxon>Pseudomonadota</taxon>
        <taxon>Alphaproteobacteria</taxon>
        <taxon>Hyphomicrobiales</taxon>
        <taxon>Devosiaceae</taxon>
        <taxon>Devosia</taxon>
    </lineage>
</organism>
<dbReference type="GO" id="GO:0016616">
    <property type="term" value="F:oxidoreductase activity, acting on the CH-OH group of donors, NAD or NADP as acceptor"/>
    <property type="evidence" value="ECO:0007669"/>
    <property type="project" value="TreeGrafter"/>
</dbReference>
<keyword evidence="5" id="KW-1185">Reference proteome</keyword>
<dbReference type="InterPro" id="IPR001509">
    <property type="entry name" value="Epimerase_deHydtase"/>
</dbReference>